<dbReference type="OrthoDB" id="342264at2759"/>
<dbReference type="EMBL" id="LFRF01000006">
    <property type="protein sequence ID" value="KND92353.1"/>
    <property type="molecule type" value="Genomic_DNA"/>
</dbReference>
<evidence type="ECO:0000256" key="1">
    <source>
        <dbReference type="SAM" id="MobiDB-lite"/>
    </source>
</evidence>
<feature type="region of interest" description="Disordered" evidence="1">
    <location>
        <begin position="277"/>
        <end position="331"/>
    </location>
</feature>
<dbReference type="InterPro" id="IPR001357">
    <property type="entry name" value="BRCT_dom"/>
</dbReference>
<gene>
    <name evidence="3" type="ORF">TOPH_03147</name>
</gene>
<dbReference type="CDD" id="cd00027">
    <property type="entry name" value="BRCT"/>
    <property type="match status" value="1"/>
</dbReference>
<reference evidence="3 4" key="1">
    <citation type="journal article" date="2015" name="BMC Genomics">
        <title>The genome of the truffle-parasite Tolypocladium ophioglossoides and the evolution of antifungal peptaibiotics.</title>
        <authorList>
            <person name="Quandt C.A."/>
            <person name="Bushley K.E."/>
            <person name="Spatafora J.W."/>
        </authorList>
    </citation>
    <scope>NUCLEOTIDE SEQUENCE [LARGE SCALE GENOMIC DNA]</scope>
    <source>
        <strain evidence="3 4">CBS 100239</strain>
    </source>
</reference>
<proteinExistence type="predicted"/>
<dbReference type="InterPro" id="IPR036420">
    <property type="entry name" value="BRCT_dom_sf"/>
</dbReference>
<feature type="compositionally biased region" description="Basic and acidic residues" evidence="1">
    <location>
        <begin position="300"/>
        <end position="317"/>
    </location>
</feature>
<accession>A0A0L0NE53</accession>
<dbReference type="AlphaFoldDB" id="A0A0L0NE53"/>
<dbReference type="Proteomes" id="UP000036947">
    <property type="component" value="Unassembled WGS sequence"/>
</dbReference>
<dbReference type="SUPFAM" id="SSF52113">
    <property type="entry name" value="BRCT domain"/>
    <property type="match status" value="1"/>
</dbReference>
<evidence type="ECO:0000259" key="2">
    <source>
        <dbReference type="PROSITE" id="PS50172"/>
    </source>
</evidence>
<evidence type="ECO:0000313" key="4">
    <source>
        <dbReference type="Proteomes" id="UP000036947"/>
    </source>
</evidence>
<evidence type="ECO:0000313" key="3">
    <source>
        <dbReference type="EMBL" id="KND92353.1"/>
    </source>
</evidence>
<organism evidence="3 4">
    <name type="scientific">Tolypocladium ophioglossoides (strain CBS 100239)</name>
    <name type="common">Snaketongue truffleclub</name>
    <name type="synonym">Elaphocordyceps ophioglossoides</name>
    <dbReference type="NCBI Taxonomy" id="1163406"/>
    <lineage>
        <taxon>Eukaryota</taxon>
        <taxon>Fungi</taxon>
        <taxon>Dikarya</taxon>
        <taxon>Ascomycota</taxon>
        <taxon>Pezizomycotina</taxon>
        <taxon>Sordariomycetes</taxon>
        <taxon>Hypocreomycetidae</taxon>
        <taxon>Hypocreales</taxon>
        <taxon>Ophiocordycipitaceae</taxon>
        <taxon>Tolypocladium</taxon>
    </lineage>
</organism>
<sequence length="345" mass="40065">MPRQIYRNRVLAAAGPLPGELTVDNLKRWTKLRRGEFTEDFDETVTHLLCTKEQFNKRVPRVKDALTRGKRFHIVHYDWFEFSTVYEKRQPERDYSMRNYLAKQNAAKREQAQIERGKKEGEKFVNTNLYHVYIDRDFFPYQIDITRDEAATGESGQRYTLSLWESNAKPHLYWFTAKFLKRKGDSQPSYYRPSRCSGKWRREMDLFMDFFRIKTGLEWQNRVLGEKTMPASLFQYSPPPVGRRLQFEYEYCLEMNARLRGLPWPPAEASVVTEMNDETNGADPATADDDAESVTSSYGDHGDADTRSSLVDEKEAELGAPLAPSGEAGLISSPRTKTWILRALP</sequence>
<keyword evidence="4" id="KW-1185">Reference proteome</keyword>
<comment type="caution">
    <text evidence="3">The sequence shown here is derived from an EMBL/GenBank/DDBJ whole genome shotgun (WGS) entry which is preliminary data.</text>
</comment>
<dbReference type="STRING" id="1163406.A0A0L0NE53"/>
<dbReference type="Gene3D" id="3.40.50.10190">
    <property type="entry name" value="BRCT domain"/>
    <property type="match status" value="1"/>
</dbReference>
<dbReference type="PROSITE" id="PS50172">
    <property type="entry name" value="BRCT"/>
    <property type="match status" value="1"/>
</dbReference>
<protein>
    <recommendedName>
        <fullName evidence="2">BRCT domain-containing protein</fullName>
    </recommendedName>
</protein>
<name>A0A0L0NE53_TOLOC</name>
<feature type="domain" description="BRCT" evidence="2">
    <location>
        <begin position="1"/>
        <end position="97"/>
    </location>
</feature>